<dbReference type="PANTHER" id="PTHR43413:SF8">
    <property type="entry name" value="HTH-TYPE TRANSCRIPTIONAL REGULATOR PTR1"/>
    <property type="match status" value="1"/>
</dbReference>
<dbReference type="InterPro" id="IPR000485">
    <property type="entry name" value="AsnC-type_HTH_dom"/>
</dbReference>
<dbReference type="Pfam" id="PF13412">
    <property type="entry name" value="HTH_24"/>
    <property type="match status" value="2"/>
</dbReference>
<accession>A0A7J4IXA4</accession>
<dbReference type="PRINTS" id="PR00033">
    <property type="entry name" value="HTHASNC"/>
</dbReference>
<keyword evidence="2" id="KW-0238">DNA-binding</keyword>
<dbReference type="CDD" id="cd00090">
    <property type="entry name" value="HTH_ARSR"/>
    <property type="match status" value="1"/>
</dbReference>
<name>A0A7J4IXA4_9ARCH</name>
<proteinExistence type="predicted"/>
<reference evidence="6" key="3">
    <citation type="submission" date="2021-05" db="EMBL/GenBank/DDBJ databases">
        <title>Protein family content uncovers lineage relationships and bacterial pathway maintenance mechanisms in DPANN archaea.</title>
        <authorList>
            <person name="Castelle C.J."/>
            <person name="Meheust R."/>
            <person name="Jaffe A.L."/>
            <person name="Seitz K."/>
            <person name="Gong X."/>
            <person name="Baker B.J."/>
            <person name="Banfield J.F."/>
        </authorList>
    </citation>
    <scope>NUCLEOTIDE SEQUENCE</scope>
    <source>
        <strain evidence="6">RIFCSPHIGHO2_01_FULL_GW2011_AR10_43_9</strain>
    </source>
</reference>
<dbReference type="EMBL" id="JAGVWF010000018">
    <property type="protein sequence ID" value="MBS3059046.1"/>
    <property type="molecule type" value="Genomic_DNA"/>
</dbReference>
<dbReference type="PROSITE" id="PS00519">
    <property type="entry name" value="HTH_ASNC_1"/>
    <property type="match status" value="1"/>
</dbReference>
<evidence type="ECO:0000313" key="7">
    <source>
        <dbReference type="Proteomes" id="UP000577419"/>
    </source>
</evidence>
<dbReference type="InterPro" id="IPR036388">
    <property type="entry name" value="WH-like_DNA-bd_sf"/>
</dbReference>
<feature type="domain" description="HTH asnC-type" evidence="4">
    <location>
        <begin position="6"/>
        <end position="67"/>
    </location>
</feature>
<organism evidence="5 7">
    <name type="scientific">Candidatus Iainarchaeum sp</name>
    <dbReference type="NCBI Taxonomy" id="3101447"/>
    <lineage>
        <taxon>Archaea</taxon>
        <taxon>Candidatus Iainarchaeota</taxon>
        <taxon>Candidatus Iainarchaeia</taxon>
        <taxon>Candidatus Iainarchaeales</taxon>
        <taxon>Candidatus Iainarchaeaceae</taxon>
        <taxon>Candidatus Iainarchaeum</taxon>
    </lineage>
</organism>
<feature type="domain" description="HTH asnC-type" evidence="4">
    <location>
        <begin position="175"/>
        <end position="236"/>
    </location>
</feature>
<keyword evidence="1" id="KW-0805">Transcription regulation</keyword>
<sequence length="325" mass="38358">MADLKVDLRDRKILYYLDINARQPLSKIAKKTGLSKEVVNYRINRMLDEGIIRSFYARIDTSKLGLTLFRTFIRMQNLTPQKEKEFIGYIAKNPKIGFFTRVEGNFDFNFIYWTKSVSDYFYFWKELNIKFGKFIAKKELHILEYYANFQKGFLVGKKDLSIPFFECGLKEEIEVDKIDYDMLNILAANGRKPLIEIAKQLGISDKVVSYRLKKLEKAGVIHSYGVQLALDKVGLHYYKLHLFLKNFSAERFNALKNFAITNPDVVFIDEALGGPDFEIELYLKTKQEYYAFLSKLRYKFSDLIRDFETLYYPEEFKLVLFPWKG</sequence>
<evidence type="ECO:0000259" key="4">
    <source>
        <dbReference type="PROSITE" id="PS50956"/>
    </source>
</evidence>
<dbReference type="AlphaFoldDB" id="A0A7J4IXA4"/>
<evidence type="ECO:0000313" key="6">
    <source>
        <dbReference type="EMBL" id="MBS3059046.1"/>
    </source>
</evidence>
<dbReference type="PANTHER" id="PTHR43413">
    <property type="entry name" value="TRANSCRIPTIONAL REGULATOR, ASNC FAMILY"/>
    <property type="match status" value="1"/>
</dbReference>
<dbReference type="GO" id="GO:0043565">
    <property type="term" value="F:sequence-specific DNA binding"/>
    <property type="evidence" value="ECO:0007669"/>
    <property type="project" value="InterPro"/>
</dbReference>
<dbReference type="SMART" id="SM00344">
    <property type="entry name" value="HTH_ASNC"/>
    <property type="match status" value="2"/>
</dbReference>
<dbReference type="InterPro" id="IPR050684">
    <property type="entry name" value="HTH-Siroheme_Decarb"/>
</dbReference>
<dbReference type="Proteomes" id="UP000577419">
    <property type="component" value="Unassembled WGS sequence"/>
</dbReference>
<dbReference type="Gene3D" id="1.10.10.10">
    <property type="entry name" value="Winged helix-like DNA-binding domain superfamily/Winged helix DNA-binding domain"/>
    <property type="match status" value="2"/>
</dbReference>
<dbReference type="InterPro" id="IPR036390">
    <property type="entry name" value="WH_DNA-bd_sf"/>
</dbReference>
<dbReference type="PROSITE" id="PS50956">
    <property type="entry name" value="HTH_ASNC_2"/>
    <property type="match status" value="2"/>
</dbReference>
<evidence type="ECO:0000256" key="3">
    <source>
        <dbReference type="ARBA" id="ARBA00023163"/>
    </source>
</evidence>
<reference evidence="5" key="1">
    <citation type="journal article" date="2020" name="bioRxiv">
        <title>A rank-normalized archaeal taxonomy based on genome phylogeny resolves widespread incomplete and uneven classifications.</title>
        <authorList>
            <person name="Rinke C."/>
            <person name="Chuvochina M."/>
            <person name="Mussig A.J."/>
            <person name="Chaumeil P.-A."/>
            <person name="Waite D.W."/>
            <person name="Whitman W.B."/>
            <person name="Parks D.H."/>
            <person name="Hugenholtz P."/>
        </authorList>
    </citation>
    <scope>NUCLEOTIDE SEQUENCE</scope>
    <source>
        <strain evidence="5">UBA10011</strain>
    </source>
</reference>
<comment type="caution">
    <text evidence="5">The sequence shown here is derived from an EMBL/GenBank/DDBJ whole genome shotgun (WGS) entry which is preliminary data.</text>
</comment>
<dbReference type="EMBL" id="DUFG01000029">
    <property type="protein sequence ID" value="HIH08885.1"/>
    <property type="molecule type" value="Genomic_DNA"/>
</dbReference>
<dbReference type="SUPFAM" id="SSF46785">
    <property type="entry name" value="Winged helix' DNA-binding domain"/>
    <property type="match status" value="2"/>
</dbReference>
<evidence type="ECO:0000313" key="5">
    <source>
        <dbReference type="EMBL" id="HIH08885.1"/>
    </source>
</evidence>
<dbReference type="InterPro" id="IPR011991">
    <property type="entry name" value="ArsR-like_HTH"/>
</dbReference>
<gene>
    <name evidence="5" type="ORF">HA237_05965</name>
    <name evidence="6" type="ORF">J4224_01330</name>
</gene>
<protein>
    <submittedName>
        <fullName evidence="5">Lrp/AsnC family transcriptional regulator</fullName>
    </submittedName>
</protein>
<evidence type="ECO:0000256" key="1">
    <source>
        <dbReference type="ARBA" id="ARBA00023015"/>
    </source>
</evidence>
<dbReference type="InterPro" id="IPR019888">
    <property type="entry name" value="Tscrpt_reg_AsnC-like"/>
</dbReference>
<evidence type="ECO:0000256" key="2">
    <source>
        <dbReference type="ARBA" id="ARBA00023125"/>
    </source>
</evidence>
<dbReference type="Gene3D" id="3.30.70.920">
    <property type="match status" value="1"/>
</dbReference>
<reference evidence="6" key="2">
    <citation type="submission" date="2021-03" db="EMBL/GenBank/DDBJ databases">
        <authorList>
            <person name="Jaffe A."/>
        </authorList>
    </citation>
    <scope>NUCLEOTIDE SEQUENCE</scope>
    <source>
        <strain evidence="6">RIFCSPHIGHO2_01_FULL_GW2011_AR10_43_9</strain>
    </source>
</reference>
<keyword evidence="3" id="KW-0804">Transcription</keyword>
<dbReference type="Proteomes" id="UP000683213">
    <property type="component" value="Unassembled WGS sequence"/>
</dbReference>
<dbReference type="InterPro" id="IPR019885">
    <property type="entry name" value="Tscrpt_reg_HTH_AsnC-type_CS"/>
</dbReference>